<name>A0A918XPF7_9PROT</name>
<sequence length="119" mass="12657">MSRLDETLRPLAARLVARAGTAMTWRRAGPPAYDPATGAVTAAETDTAVTGVIEEVETGHPDGLVRRGDRIVTLAAEPLALEPVPGDALLIGGTVHRVVTVTTTWAGDRPALYRLHVRR</sequence>
<comment type="caution">
    <text evidence="1">The sequence shown here is derived from an EMBL/GenBank/DDBJ whole genome shotgun (WGS) entry which is preliminary data.</text>
</comment>
<keyword evidence="2" id="KW-1185">Reference proteome</keyword>
<dbReference type="RefSeq" id="WP_189987555.1">
    <property type="nucleotide sequence ID" value="NZ_BMZS01000002.1"/>
</dbReference>
<organism evidence="1 2">
    <name type="scientific">Thalassobaculum fulvum</name>
    <dbReference type="NCBI Taxonomy" id="1633335"/>
    <lineage>
        <taxon>Bacteria</taxon>
        <taxon>Pseudomonadati</taxon>
        <taxon>Pseudomonadota</taxon>
        <taxon>Alphaproteobacteria</taxon>
        <taxon>Rhodospirillales</taxon>
        <taxon>Thalassobaculaceae</taxon>
        <taxon>Thalassobaculum</taxon>
    </lineage>
</organism>
<dbReference type="Proteomes" id="UP000630353">
    <property type="component" value="Unassembled WGS sequence"/>
</dbReference>
<evidence type="ECO:0000313" key="1">
    <source>
        <dbReference type="EMBL" id="GHD42244.1"/>
    </source>
</evidence>
<accession>A0A918XPF7</accession>
<evidence type="ECO:0000313" key="2">
    <source>
        <dbReference type="Proteomes" id="UP000630353"/>
    </source>
</evidence>
<dbReference type="EMBL" id="BMZS01000002">
    <property type="protein sequence ID" value="GHD42244.1"/>
    <property type="molecule type" value="Genomic_DNA"/>
</dbReference>
<dbReference type="AlphaFoldDB" id="A0A918XPF7"/>
<reference evidence="1" key="1">
    <citation type="journal article" date="2014" name="Int. J. Syst. Evol. Microbiol.">
        <title>Complete genome sequence of Corynebacterium casei LMG S-19264T (=DSM 44701T), isolated from a smear-ripened cheese.</title>
        <authorList>
            <consortium name="US DOE Joint Genome Institute (JGI-PGF)"/>
            <person name="Walter F."/>
            <person name="Albersmeier A."/>
            <person name="Kalinowski J."/>
            <person name="Ruckert C."/>
        </authorList>
    </citation>
    <scope>NUCLEOTIDE SEQUENCE</scope>
    <source>
        <strain evidence="1">KCTC 42651</strain>
    </source>
</reference>
<proteinExistence type="predicted"/>
<protein>
    <submittedName>
        <fullName evidence="1">Uncharacterized protein</fullName>
    </submittedName>
</protein>
<reference evidence="1" key="2">
    <citation type="submission" date="2020-09" db="EMBL/GenBank/DDBJ databases">
        <authorList>
            <person name="Sun Q."/>
            <person name="Kim S."/>
        </authorList>
    </citation>
    <scope>NUCLEOTIDE SEQUENCE</scope>
    <source>
        <strain evidence="1">KCTC 42651</strain>
    </source>
</reference>
<gene>
    <name evidence="1" type="ORF">GCM10017083_07030</name>
</gene>